<sequence>MDTAKYINLFVAETREHLVSLNQALLSLEKKPDESSQLDEIFRSMHTIKGMAASIGLDFIADLTHKGEDLLDKMRRRQTAAASEEIDLIFSVLDFLEEAVGLVAAGKQPDQSLTQRCRELVGQIVGLTAVTPEAAPAKVASNGGSDFKRINPLKTDNSHVFKIRILLEQDVSLKSARAFLILHTLERIGRVAYTVPERHDLESEKFDRGFTIFLVTDQEDQEELKNDVTCADVEDIQIEEVREESAEEALERKTIGAFVQLAQEKAKDVKVSVARLDSLMNLVGELVVWRERLKQLAVQNGDPAIQDGVDKIAQIASDLQQEVLTARLVPMSEVLDRFPRVVRDAAKGLGKEIDFTVQGRELEMDRAILQMLSEPVIHLLRNAVDHGIELPHQRKQAGKSQLGSITLTALKQKDQVLIKVVDDGQGFDLERIRRKVIDNGHLTAIQAAELADQQLYEYLLLPGFSTADKVSELSGRGVGLDVVKRRIEEMGGSFAMDSRPGQGSVFTITVPLSLAIIRTLLISADDQTYAVPITQVKEITNIKQKALKTLHGKRLLQFRNRVIPVVRLASVIGLSPETGIGEGPALIVDRQGAELALLFDSMIGQQEIVVKPLSRFVKGIKTFSGATIGREGRPMLILDLNNIAV</sequence>
<dbReference type="PANTHER" id="PTHR43395">
    <property type="entry name" value="SENSOR HISTIDINE KINASE CHEA"/>
    <property type="match status" value="1"/>
</dbReference>
<evidence type="ECO:0000256" key="4">
    <source>
        <dbReference type="ARBA" id="ARBA00022500"/>
    </source>
</evidence>
<dbReference type="EMBL" id="MFFM01000046">
    <property type="protein sequence ID" value="OGF08894.1"/>
    <property type="molecule type" value="Genomic_DNA"/>
</dbReference>
<evidence type="ECO:0000256" key="6">
    <source>
        <dbReference type="ARBA" id="ARBA00022679"/>
    </source>
</evidence>
<keyword evidence="6" id="KW-0808">Transferase</keyword>
<dbReference type="InterPro" id="IPR002545">
    <property type="entry name" value="CheW-lke_dom"/>
</dbReference>
<dbReference type="SMART" id="SM00387">
    <property type="entry name" value="HATPase_c"/>
    <property type="match status" value="1"/>
</dbReference>
<dbReference type="CDD" id="cd00088">
    <property type="entry name" value="HPT"/>
    <property type="match status" value="1"/>
</dbReference>
<dbReference type="Pfam" id="PF01627">
    <property type="entry name" value="Hpt"/>
    <property type="match status" value="1"/>
</dbReference>
<dbReference type="PROSITE" id="PS50894">
    <property type="entry name" value="HPT"/>
    <property type="match status" value="1"/>
</dbReference>
<dbReference type="EC" id="2.7.13.3" evidence="2"/>
<dbReference type="InterPro" id="IPR037006">
    <property type="entry name" value="CheA-like_homodim_sf"/>
</dbReference>
<keyword evidence="5 11" id="KW-0597">Phosphoprotein</keyword>
<proteinExistence type="predicted"/>
<dbReference type="InterPro" id="IPR010808">
    <property type="entry name" value="CheA_P2-bd"/>
</dbReference>
<evidence type="ECO:0000259" key="13">
    <source>
        <dbReference type="PROSITE" id="PS50851"/>
    </source>
</evidence>
<dbReference type="Pfam" id="PF02895">
    <property type="entry name" value="H-kinase_dim"/>
    <property type="match status" value="1"/>
</dbReference>
<organism evidence="15 16">
    <name type="scientific">Candidatus Edwardsbacteria bacterium GWF2_54_11</name>
    <dbReference type="NCBI Taxonomy" id="1817851"/>
    <lineage>
        <taxon>Bacteria</taxon>
        <taxon>Candidatus Edwardsiibacteriota</taxon>
    </lineage>
</organism>
<dbReference type="AlphaFoldDB" id="A0A1F5R352"/>
<dbReference type="SUPFAM" id="SSF55052">
    <property type="entry name" value="CheY-binding domain of CheA"/>
    <property type="match status" value="1"/>
</dbReference>
<comment type="caution">
    <text evidence="15">The sequence shown here is derived from an EMBL/GenBank/DDBJ whole genome shotgun (WGS) entry which is preliminary data.</text>
</comment>
<keyword evidence="4" id="KW-0145">Chemotaxis</keyword>
<keyword evidence="10" id="KW-0902">Two-component regulatory system</keyword>
<dbReference type="GO" id="GO:0005737">
    <property type="term" value="C:cytoplasm"/>
    <property type="evidence" value="ECO:0007669"/>
    <property type="project" value="InterPro"/>
</dbReference>
<dbReference type="SUPFAM" id="SSF47226">
    <property type="entry name" value="Histidine-containing phosphotransfer domain, HPT domain"/>
    <property type="match status" value="1"/>
</dbReference>
<evidence type="ECO:0000259" key="14">
    <source>
        <dbReference type="PROSITE" id="PS50894"/>
    </source>
</evidence>
<dbReference type="SUPFAM" id="SSF55874">
    <property type="entry name" value="ATPase domain of HSP90 chaperone/DNA topoisomerase II/histidine kinase"/>
    <property type="match status" value="1"/>
</dbReference>
<dbReference type="InterPro" id="IPR003594">
    <property type="entry name" value="HATPase_dom"/>
</dbReference>
<dbReference type="InterPro" id="IPR036641">
    <property type="entry name" value="HPT_dom_sf"/>
</dbReference>
<dbReference type="SMART" id="SM00073">
    <property type="entry name" value="HPT"/>
    <property type="match status" value="1"/>
</dbReference>
<evidence type="ECO:0000256" key="7">
    <source>
        <dbReference type="ARBA" id="ARBA00022741"/>
    </source>
</evidence>
<dbReference type="PANTHER" id="PTHR43395:SF1">
    <property type="entry name" value="CHEMOTAXIS PROTEIN CHEA"/>
    <property type="match status" value="1"/>
</dbReference>
<dbReference type="InterPro" id="IPR036097">
    <property type="entry name" value="HisK_dim/P_sf"/>
</dbReference>
<protein>
    <recommendedName>
        <fullName evidence="3">Chemotaxis protein CheA</fullName>
        <ecNumber evidence="2">2.7.13.3</ecNumber>
    </recommendedName>
</protein>
<dbReference type="Gene3D" id="3.30.565.10">
    <property type="entry name" value="Histidine kinase-like ATPase, C-terminal domain"/>
    <property type="match status" value="1"/>
</dbReference>
<comment type="catalytic activity">
    <reaction evidence="1">
        <text>ATP + protein L-histidine = ADP + protein N-phospho-L-histidine.</text>
        <dbReference type="EC" id="2.7.13.3"/>
    </reaction>
</comment>
<dbReference type="Gene3D" id="1.20.120.160">
    <property type="entry name" value="HPT domain"/>
    <property type="match status" value="1"/>
</dbReference>
<dbReference type="SMART" id="SM01231">
    <property type="entry name" value="H-kinase_dim"/>
    <property type="match status" value="1"/>
</dbReference>
<evidence type="ECO:0000256" key="3">
    <source>
        <dbReference type="ARBA" id="ARBA00021495"/>
    </source>
</evidence>
<dbReference type="GO" id="GO:0005524">
    <property type="term" value="F:ATP binding"/>
    <property type="evidence" value="ECO:0007669"/>
    <property type="project" value="UniProtKB-KW"/>
</dbReference>
<dbReference type="InterPro" id="IPR005467">
    <property type="entry name" value="His_kinase_dom"/>
</dbReference>
<name>A0A1F5R352_9BACT</name>
<dbReference type="InterPro" id="IPR051315">
    <property type="entry name" value="Bact_Chemotaxis_CheA"/>
</dbReference>
<dbReference type="SUPFAM" id="SSF50341">
    <property type="entry name" value="CheW-like"/>
    <property type="match status" value="1"/>
</dbReference>
<evidence type="ECO:0000256" key="5">
    <source>
        <dbReference type="ARBA" id="ARBA00022553"/>
    </source>
</evidence>
<dbReference type="InterPro" id="IPR036890">
    <property type="entry name" value="HATPase_C_sf"/>
</dbReference>
<reference evidence="15 16" key="1">
    <citation type="journal article" date="2016" name="Nat. Commun.">
        <title>Thousands of microbial genomes shed light on interconnected biogeochemical processes in an aquifer system.</title>
        <authorList>
            <person name="Anantharaman K."/>
            <person name="Brown C.T."/>
            <person name="Hug L.A."/>
            <person name="Sharon I."/>
            <person name="Castelle C.J."/>
            <person name="Probst A.J."/>
            <person name="Thomas B.C."/>
            <person name="Singh A."/>
            <person name="Wilkins M.J."/>
            <person name="Karaoz U."/>
            <person name="Brodie E.L."/>
            <person name="Williams K.H."/>
            <person name="Hubbard S.S."/>
            <person name="Banfield J.F."/>
        </authorList>
    </citation>
    <scope>NUCLEOTIDE SEQUENCE [LARGE SCALE GENOMIC DNA]</scope>
</reference>
<evidence type="ECO:0000259" key="12">
    <source>
        <dbReference type="PROSITE" id="PS50109"/>
    </source>
</evidence>
<dbReference type="InterPro" id="IPR035891">
    <property type="entry name" value="CheY-binding_CheA"/>
</dbReference>
<dbReference type="SUPFAM" id="SSF47384">
    <property type="entry name" value="Homodimeric domain of signal transducing histidine kinase"/>
    <property type="match status" value="1"/>
</dbReference>
<feature type="domain" description="CheW-like" evidence="13">
    <location>
        <begin position="516"/>
        <end position="645"/>
    </location>
</feature>
<accession>A0A1F5R352</accession>
<dbReference type="InterPro" id="IPR036061">
    <property type="entry name" value="CheW-like_dom_sf"/>
</dbReference>
<evidence type="ECO:0000256" key="9">
    <source>
        <dbReference type="ARBA" id="ARBA00022840"/>
    </source>
</evidence>
<dbReference type="Pfam" id="PF02518">
    <property type="entry name" value="HATPase_c"/>
    <property type="match status" value="1"/>
</dbReference>
<dbReference type="PRINTS" id="PR00344">
    <property type="entry name" value="BCTRLSENSOR"/>
</dbReference>
<dbReference type="GO" id="GO:0006935">
    <property type="term" value="P:chemotaxis"/>
    <property type="evidence" value="ECO:0007669"/>
    <property type="project" value="UniProtKB-KW"/>
</dbReference>
<dbReference type="Gene3D" id="2.30.30.40">
    <property type="entry name" value="SH3 Domains"/>
    <property type="match status" value="1"/>
</dbReference>
<dbReference type="Pfam" id="PF01584">
    <property type="entry name" value="CheW"/>
    <property type="match status" value="1"/>
</dbReference>
<dbReference type="Gene3D" id="3.30.70.1110">
    <property type="entry name" value="Histidine kinase CheA-like, P2 response regulator-binding domain"/>
    <property type="match status" value="1"/>
</dbReference>
<evidence type="ECO:0000256" key="8">
    <source>
        <dbReference type="ARBA" id="ARBA00022777"/>
    </source>
</evidence>
<dbReference type="InterPro" id="IPR004105">
    <property type="entry name" value="CheA-like_dim"/>
</dbReference>
<feature type="modified residue" description="Phosphohistidine" evidence="11">
    <location>
        <position position="46"/>
    </location>
</feature>
<dbReference type="PROSITE" id="PS50851">
    <property type="entry name" value="CHEW"/>
    <property type="match status" value="1"/>
</dbReference>
<keyword evidence="8" id="KW-0418">Kinase</keyword>
<dbReference type="InterPro" id="IPR008207">
    <property type="entry name" value="Sig_transdc_His_kin_Hpt_dom"/>
</dbReference>
<evidence type="ECO:0000256" key="10">
    <source>
        <dbReference type="ARBA" id="ARBA00023012"/>
    </source>
</evidence>
<feature type="domain" description="Histidine kinase" evidence="12">
    <location>
        <begin position="264"/>
        <end position="514"/>
    </location>
</feature>
<dbReference type="FunFam" id="3.30.565.10:FF:000016">
    <property type="entry name" value="Chemotaxis protein CheA, putative"/>
    <property type="match status" value="1"/>
</dbReference>
<dbReference type="Proteomes" id="UP000177230">
    <property type="component" value="Unassembled WGS sequence"/>
</dbReference>
<dbReference type="Pfam" id="PF07194">
    <property type="entry name" value="P2"/>
    <property type="match status" value="1"/>
</dbReference>
<dbReference type="Gene3D" id="1.10.287.560">
    <property type="entry name" value="Histidine kinase CheA-like, homodimeric domain"/>
    <property type="match status" value="1"/>
</dbReference>
<evidence type="ECO:0000256" key="2">
    <source>
        <dbReference type="ARBA" id="ARBA00012438"/>
    </source>
</evidence>
<dbReference type="InterPro" id="IPR037052">
    <property type="entry name" value="CheA-like_P2_sf"/>
</dbReference>
<evidence type="ECO:0000313" key="15">
    <source>
        <dbReference type="EMBL" id="OGF08894.1"/>
    </source>
</evidence>
<keyword evidence="7" id="KW-0547">Nucleotide-binding</keyword>
<dbReference type="SMART" id="SM00260">
    <property type="entry name" value="CheW"/>
    <property type="match status" value="1"/>
</dbReference>
<dbReference type="InterPro" id="IPR004358">
    <property type="entry name" value="Sig_transdc_His_kin-like_C"/>
</dbReference>
<feature type="domain" description="HPt" evidence="14">
    <location>
        <begin position="1"/>
        <end position="103"/>
    </location>
</feature>
<keyword evidence="9" id="KW-0067">ATP-binding</keyword>
<dbReference type="GO" id="GO:0000155">
    <property type="term" value="F:phosphorelay sensor kinase activity"/>
    <property type="evidence" value="ECO:0007669"/>
    <property type="project" value="InterPro"/>
</dbReference>
<evidence type="ECO:0000313" key="16">
    <source>
        <dbReference type="Proteomes" id="UP000177230"/>
    </source>
</evidence>
<gene>
    <name evidence="15" type="ORF">A2024_01315</name>
</gene>
<evidence type="ECO:0000256" key="1">
    <source>
        <dbReference type="ARBA" id="ARBA00000085"/>
    </source>
</evidence>
<evidence type="ECO:0000256" key="11">
    <source>
        <dbReference type="PROSITE-ProRule" id="PRU00110"/>
    </source>
</evidence>
<dbReference type="PROSITE" id="PS50109">
    <property type="entry name" value="HIS_KIN"/>
    <property type="match status" value="1"/>
</dbReference>